<comment type="subcellular location">
    <subcellularLocation>
        <location evidence="1">Cell membrane</location>
        <topology evidence="1">Peripheral membrane protein</topology>
    </subcellularLocation>
</comment>
<dbReference type="Proteomes" id="UP001236723">
    <property type="component" value="Unassembled WGS sequence"/>
</dbReference>
<reference evidence="7 8" key="1">
    <citation type="submission" date="2023-07" db="EMBL/GenBank/DDBJ databases">
        <title>Genomic Encyclopedia of Type Strains, Phase IV (KMG-IV): sequencing the most valuable type-strain genomes for metagenomic binning, comparative biology and taxonomic classification.</title>
        <authorList>
            <person name="Goeker M."/>
        </authorList>
    </citation>
    <scope>NUCLEOTIDE SEQUENCE [LARGE SCALE GENOMIC DNA]</scope>
    <source>
        <strain evidence="7 8">DSM 15448</strain>
    </source>
</reference>
<dbReference type="InterPro" id="IPR007554">
    <property type="entry name" value="Glycerophosphate_synth"/>
</dbReference>
<evidence type="ECO:0000313" key="8">
    <source>
        <dbReference type="Proteomes" id="UP001236723"/>
    </source>
</evidence>
<comment type="similarity">
    <text evidence="2">Belongs to the CDP-glycerol glycerophosphotransferase family.</text>
</comment>
<dbReference type="PANTHER" id="PTHR37316">
    <property type="entry name" value="TEICHOIC ACID GLYCEROL-PHOSPHATE PRIMASE"/>
    <property type="match status" value="1"/>
</dbReference>
<dbReference type="EMBL" id="JAUSUP010000012">
    <property type="protein sequence ID" value="MDQ0352683.1"/>
    <property type="molecule type" value="Genomic_DNA"/>
</dbReference>
<keyword evidence="5" id="KW-0777">Teichoic acid biosynthesis</keyword>
<evidence type="ECO:0000256" key="2">
    <source>
        <dbReference type="ARBA" id="ARBA00010488"/>
    </source>
</evidence>
<accession>A0ABU0DW41</accession>
<dbReference type="Pfam" id="PF04464">
    <property type="entry name" value="Glyphos_transf"/>
    <property type="match status" value="1"/>
</dbReference>
<comment type="caution">
    <text evidence="7">The sequence shown here is derived from an EMBL/GenBank/DDBJ whole genome shotgun (WGS) entry which is preliminary data.</text>
</comment>
<evidence type="ECO:0000256" key="5">
    <source>
        <dbReference type="ARBA" id="ARBA00022944"/>
    </source>
</evidence>
<dbReference type="InterPro" id="IPR043148">
    <property type="entry name" value="TagF_C"/>
</dbReference>
<keyword evidence="6" id="KW-0472">Membrane</keyword>
<dbReference type="Gene3D" id="3.40.50.12580">
    <property type="match status" value="1"/>
</dbReference>
<organism evidence="7 8">
    <name type="scientific">Alkalibacillus filiformis</name>
    <dbReference type="NCBI Taxonomy" id="200990"/>
    <lineage>
        <taxon>Bacteria</taxon>
        <taxon>Bacillati</taxon>
        <taxon>Bacillota</taxon>
        <taxon>Bacilli</taxon>
        <taxon>Bacillales</taxon>
        <taxon>Bacillaceae</taxon>
        <taxon>Alkalibacillus</taxon>
    </lineage>
</organism>
<keyword evidence="4" id="KW-0808">Transferase</keyword>
<dbReference type="PANTHER" id="PTHR37316:SF1">
    <property type="entry name" value="TEICHOIC ACID GLYCEROL-PHOSPHATE PRIMASE"/>
    <property type="match status" value="1"/>
</dbReference>
<sequence>MWEKVLEQTNHETVILKTPGTKGEFNQSERTELISFDLKNNYFGFIKGIYHLATCRVVFVDNYYGVLAGTKFNSNVHCVQLWHANGAIKQFGMRDPSITFRSEKAFRRFKAVYNRFTHITVGSDEMAQIFKAAFYLGEDVMLKTGLPRTDLFFDEHLQQSIVNDLERLYPQIKQKKTILYAPTYREQQLKEHSIKLSLQKLYEELSGDYILLLRLHPAIIKKYRNNYPDFVTDVSDYHDLNHLLLVTDYLITDYSSIPFEYSLLNKPMIFYPYDIDEYRKERGFWDDYEDLVPGPIALDTNDIIHLIKQDDFNLNTVLEFSNVWNKYNDGKATINLIETIYGERTSNVIEKQTDAKSMNREV</sequence>
<keyword evidence="3" id="KW-1003">Cell membrane</keyword>
<dbReference type="Gene3D" id="3.40.50.11820">
    <property type="match status" value="1"/>
</dbReference>
<dbReference type="SUPFAM" id="SSF53756">
    <property type="entry name" value="UDP-Glycosyltransferase/glycogen phosphorylase"/>
    <property type="match status" value="1"/>
</dbReference>
<evidence type="ECO:0000256" key="3">
    <source>
        <dbReference type="ARBA" id="ARBA00022475"/>
    </source>
</evidence>
<name>A0ABU0DW41_9BACI</name>
<proteinExistence type="inferred from homology"/>
<evidence type="ECO:0000256" key="4">
    <source>
        <dbReference type="ARBA" id="ARBA00022679"/>
    </source>
</evidence>
<dbReference type="InterPro" id="IPR051612">
    <property type="entry name" value="Teichoic_Acid_Biosynth"/>
</dbReference>
<dbReference type="InterPro" id="IPR043149">
    <property type="entry name" value="TagF_N"/>
</dbReference>
<evidence type="ECO:0000256" key="6">
    <source>
        <dbReference type="ARBA" id="ARBA00023136"/>
    </source>
</evidence>
<gene>
    <name evidence="7" type="ORF">J2R98_002534</name>
</gene>
<evidence type="ECO:0000256" key="1">
    <source>
        <dbReference type="ARBA" id="ARBA00004202"/>
    </source>
</evidence>
<keyword evidence="8" id="KW-1185">Reference proteome</keyword>
<protein>
    <submittedName>
        <fullName evidence="7">CDP-glycerol glycerophosphotransferase (TagB/SpsB family)</fullName>
    </submittedName>
</protein>
<evidence type="ECO:0000313" key="7">
    <source>
        <dbReference type="EMBL" id="MDQ0352683.1"/>
    </source>
</evidence>